<proteinExistence type="predicted"/>
<feature type="compositionally biased region" description="Polar residues" evidence="1">
    <location>
        <begin position="247"/>
        <end position="257"/>
    </location>
</feature>
<accession>A0ABQ9G181</accession>
<feature type="region of interest" description="Disordered" evidence="1">
    <location>
        <begin position="235"/>
        <end position="257"/>
    </location>
</feature>
<name>A0ABQ9G181_9NEOP</name>
<dbReference type="EMBL" id="JARBHB010000016">
    <property type="protein sequence ID" value="KAJ8866242.1"/>
    <property type="molecule type" value="Genomic_DNA"/>
</dbReference>
<dbReference type="Proteomes" id="UP001159363">
    <property type="component" value="Chromosome 15"/>
</dbReference>
<organism evidence="2 3">
    <name type="scientific">Dryococelus australis</name>
    <dbReference type="NCBI Taxonomy" id="614101"/>
    <lineage>
        <taxon>Eukaryota</taxon>
        <taxon>Metazoa</taxon>
        <taxon>Ecdysozoa</taxon>
        <taxon>Arthropoda</taxon>
        <taxon>Hexapoda</taxon>
        <taxon>Insecta</taxon>
        <taxon>Pterygota</taxon>
        <taxon>Neoptera</taxon>
        <taxon>Polyneoptera</taxon>
        <taxon>Phasmatodea</taxon>
        <taxon>Verophasmatodea</taxon>
        <taxon>Anareolatae</taxon>
        <taxon>Phasmatidae</taxon>
        <taxon>Eurycanthinae</taxon>
        <taxon>Dryococelus</taxon>
    </lineage>
</organism>
<protein>
    <submittedName>
        <fullName evidence="2">Uncharacterized protein</fullName>
    </submittedName>
</protein>
<evidence type="ECO:0000313" key="3">
    <source>
        <dbReference type="Proteomes" id="UP001159363"/>
    </source>
</evidence>
<comment type="caution">
    <text evidence="2">The sequence shown here is derived from an EMBL/GenBank/DDBJ whole genome shotgun (WGS) entry which is preliminary data.</text>
</comment>
<reference evidence="2 3" key="1">
    <citation type="submission" date="2023-02" db="EMBL/GenBank/DDBJ databases">
        <title>LHISI_Scaffold_Assembly.</title>
        <authorList>
            <person name="Stuart O.P."/>
            <person name="Cleave R."/>
            <person name="Magrath M.J.L."/>
            <person name="Mikheyev A.S."/>
        </authorList>
    </citation>
    <scope>NUCLEOTIDE SEQUENCE [LARGE SCALE GENOMIC DNA]</scope>
    <source>
        <strain evidence="2">Daus_M_001</strain>
        <tissue evidence="2">Leg muscle</tissue>
    </source>
</reference>
<evidence type="ECO:0000256" key="1">
    <source>
        <dbReference type="SAM" id="MobiDB-lite"/>
    </source>
</evidence>
<evidence type="ECO:0000313" key="2">
    <source>
        <dbReference type="EMBL" id="KAJ8866242.1"/>
    </source>
</evidence>
<gene>
    <name evidence="2" type="ORF">PR048_032085</name>
</gene>
<keyword evidence="3" id="KW-1185">Reference proteome</keyword>
<sequence>MSGLTAVMVAPVSTTISQRTSFRPPSTSTCKNIGALPLAVTDLRPPNTGVNKFSGYIVYSPASRCCFCCCCYCGQVWPCATPNTISLILRHVKLEREFSRQYVKVLTASGIVHIVLRIILVFQPVLVGFAIEKINWRAWSIQEMACSDVARLPTSRIGFNPQLGHSWIIARGNRDGRCRWSAGFIGELPFTPPFHSGAAQYSPHFTLTVSQYKTLKRGIALLNWLSILHGGGGKREIPDKTRRPMASSVTIPTSDNPGVTQLGIKPGSRTLAALPLLQEILWEEVRCSVSAYSGSQGPVFGHGVLERVWRERSARNSQRSEATPPVNNSFLSLSWHAGCRGHPKAIPLKTVKYTSGEPLAQGTSITSAPSRELAPRC</sequence>